<dbReference type="EMBL" id="WNUI01000005">
    <property type="protein sequence ID" value="MDZ4908208.1"/>
    <property type="molecule type" value="Genomic_DNA"/>
</dbReference>
<dbReference type="AlphaFoldDB" id="A0AAW9HV42"/>
<dbReference type="RefSeq" id="WP_198621134.1">
    <property type="nucleotide sequence ID" value="NZ_CATNWW010000008.1"/>
</dbReference>
<organism evidence="1 2">
    <name type="scientific">Clostridium perfringens</name>
    <dbReference type="NCBI Taxonomy" id="1502"/>
    <lineage>
        <taxon>Bacteria</taxon>
        <taxon>Bacillati</taxon>
        <taxon>Bacillota</taxon>
        <taxon>Clostridia</taxon>
        <taxon>Eubacteriales</taxon>
        <taxon>Clostridiaceae</taxon>
        <taxon>Clostridium</taxon>
    </lineage>
</organism>
<dbReference type="Pfam" id="PF05119">
    <property type="entry name" value="Terminase_4"/>
    <property type="match status" value="1"/>
</dbReference>
<name>A0AAW9HV42_CLOPF</name>
<comment type="caution">
    <text evidence="1">The sequence shown here is derived from an EMBL/GenBank/DDBJ whole genome shotgun (WGS) entry which is preliminary data.</text>
</comment>
<evidence type="ECO:0000313" key="2">
    <source>
        <dbReference type="Proteomes" id="UP001288778"/>
    </source>
</evidence>
<accession>A0AAW9HV42</accession>
<gene>
    <name evidence="1" type="ORF">GNF68_03860</name>
</gene>
<protein>
    <submittedName>
        <fullName evidence="1">Phage terminase small subunit P27 family</fullName>
    </submittedName>
</protein>
<dbReference type="InterPro" id="IPR006448">
    <property type="entry name" value="Phage_term_ssu_P27"/>
</dbReference>
<proteinExistence type="predicted"/>
<dbReference type="Proteomes" id="UP001288778">
    <property type="component" value="Unassembled WGS sequence"/>
</dbReference>
<dbReference type="NCBIfam" id="TIGR01558">
    <property type="entry name" value="sm_term_P27"/>
    <property type="match status" value="1"/>
</dbReference>
<evidence type="ECO:0000313" key="1">
    <source>
        <dbReference type="EMBL" id="MDZ4908208.1"/>
    </source>
</evidence>
<reference evidence="1" key="1">
    <citation type="submission" date="2019-11" db="EMBL/GenBank/DDBJ databases">
        <title>Characterization of Clostridium perfringens isolates from swine manure treated agricultural soils.</title>
        <authorList>
            <person name="Wushke S.T."/>
        </authorList>
    </citation>
    <scope>NUCLEOTIDE SEQUENCE</scope>
    <source>
        <strain evidence="1">X94</strain>
    </source>
</reference>
<sequence>MEGVITKEEKERREAGEKLLQGTTTLDDNPPDHLNTLARKYYRIIVRNFPEGILNKLDGFSVSICADALSKMQEAKTILEKDGMFVEQTNKLGFTNLKEHPAINIYNKYASLFDKFGSKLGLSPADRAKLSLLNVQEEEDEVLKLLNM</sequence>